<evidence type="ECO:0000259" key="3">
    <source>
        <dbReference type="PROSITE" id="PS51186"/>
    </source>
</evidence>
<dbReference type="Pfam" id="PF00583">
    <property type="entry name" value="Acetyltransf_1"/>
    <property type="match status" value="1"/>
</dbReference>
<comment type="caution">
    <text evidence="4">The sequence shown here is derived from an EMBL/GenBank/DDBJ whole genome shotgun (WGS) entry which is preliminary data.</text>
</comment>
<name>A0ABT7DUZ7_9NEIS</name>
<dbReference type="Proteomes" id="UP001172778">
    <property type="component" value="Unassembled WGS sequence"/>
</dbReference>
<evidence type="ECO:0000256" key="2">
    <source>
        <dbReference type="ARBA" id="ARBA00023315"/>
    </source>
</evidence>
<dbReference type="InterPro" id="IPR050832">
    <property type="entry name" value="Bact_Acetyltransf"/>
</dbReference>
<gene>
    <name evidence="4" type="ORF">PZA18_07465</name>
</gene>
<dbReference type="PROSITE" id="PS51186">
    <property type="entry name" value="GNAT"/>
    <property type="match status" value="1"/>
</dbReference>
<evidence type="ECO:0000313" key="5">
    <source>
        <dbReference type="Proteomes" id="UP001172778"/>
    </source>
</evidence>
<proteinExistence type="predicted"/>
<keyword evidence="5" id="KW-1185">Reference proteome</keyword>
<dbReference type="SUPFAM" id="SSF55729">
    <property type="entry name" value="Acyl-CoA N-acyltransferases (Nat)"/>
    <property type="match status" value="1"/>
</dbReference>
<accession>A0ABT7DUZ7</accession>
<dbReference type="CDD" id="cd04301">
    <property type="entry name" value="NAT_SF"/>
    <property type="match status" value="1"/>
</dbReference>
<dbReference type="RefSeq" id="WP_284100189.1">
    <property type="nucleotide sequence ID" value="NZ_JARRAF010000006.1"/>
</dbReference>
<evidence type="ECO:0000313" key="4">
    <source>
        <dbReference type="EMBL" id="MDK2123885.1"/>
    </source>
</evidence>
<evidence type="ECO:0000256" key="1">
    <source>
        <dbReference type="ARBA" id="ARBA00022679"/>
    </source>
</evidence>
<keyword evidence="2" id="KW-0012">Acyltransferase</keyword>
<dbReference type="Gene3D" id="3.40.630.30">
    <property type="match status" value="1"/>
</dbReference>
<organism evidence="4 5">
    <name type="scientific">Parachitinimonas caeni</name>
    <dbReference type="NCBI Taxonomy" id="3031301"/>
    <lineage>
        <taxon>Bacteria</taxon>
        <taxon>Pseudomonadati</taxon>
        <taxon>Pseudomonadota</taxon>
        <taxon>Betaproteobacteria</taxon>
        <taxon>Neisseriales</taxon>
        <taxon>Chitinibacteraceae</taxon>
        <taxon>Parachitinimonas</taxon>
    </lineage>
</organism>
<protein>
    <submittedName>
        <fullName evidence="4">GNAT family N-acetyltransferase</fullName>
    </submittedName>
</protein>
<reference evidence="4" key="1">
    <citation type="submission" date="2023-03" db="EMBL/GenBank/DDBJ databases">
        <title>Chitinimonas shenzhenensis gen. nov., sp. nov., a novel member of family Burkholderiaceae isolated from activated sludge collected in Shen Zhen, China.</title>
        <authorList>
            <person name="Wang X."/>
        </authorList>
    </citation>
    <scope>NUCLEOTIDE SEQUENCE</scope>
    <source>
        <strain evidence="4">DQS-5</strain>
    </source>
</reference>
<dbReference type="InterPro" id="IPR016181">
    <property type="entry name" value="Acyl_CoA_acyltransferase"/>
</dbReference>
<sequence length="153" mass="16527">MLRQIAPADYAAAALPVQLAAYRQEAELINYPALPPLAETQADLATCREVWFGWFEGAQLAGLLGMEAVDQGWLIARLVVSPAFQRRGIGQTLVNAAIDHAGDNLLTVGTALANLPALQLYRRLGFRDASLHTLPDGLQLIELQRRPAGPSSD</sequence>
<dbReference type="EMBL" id="JARRAF010000006">
    <property type="protein sequence ID" value="MDK2123885.1"/>
    <property type="molecule type" value="Genomic_DNA"/>
</dbReference>
<dbReference type="PANTHER" id="PTHR43877">
    <property type="entry name" value="AMINOALKYLPHOSPHONATE N-ACETYLTRANSFERASE-RELATED-RELATED"/>
    <property type="match status" value="1"/>
</dbReference>
<keyword evidence="1" id="KW-0808">Transferase</keyword>
<dbReference type="InterPro" id="IPR000182">
    <property type="entry name" value="GNAT_dom"/>
</dbReference>
<feature type="domain" description="N-acetyltransferase" evidence="3">
    <location>
        <begin position="1"/>
        <end position="147"/>
    </location>
</feature>